<dbReference type="Pfam" id="PF08378">
    <property type="entry name" value="NERD"/>
    <property type="match status" value="1"/>
</dbReference>
<dbReference type="Proteomes" id="UP001254165">
    <property type="component" value="Unassembled WGS sequence"/>
</dbReference>
<proteinExistence type="predicted"/>
<evidence type="ECO:0000313" key="3">
    <source>
        <dbReference type="Proteomes" id="UP001254165"/>
    </source>
</evidence>
<dbReference type="RefSeq" id="WP_315625273.1">
    <property type="nucleotide sequence ID" value="NZ_JAUHMF010000002.1"/>
</dbReference>
<keyword evidence="3" id="KW-1185">Reference proteome</keyword>
<feature type="domain" description="NERD" evidence="1">
    <location>
        <begin position="11"/>
        <end position="87"/>
    </location>
</feature>
<accession>A0ABU3NP41</accession>
<organism evidence="2 3">
    <name type="scientific">Thermanaerothrix solaris</name>
    <dbReference type="NCBI Taxonomy" id="3058434"/>
    <lineage>
        <taxon>Bacteria</taxon>
        <taxon>Bacillati</taxon>
        <taxon>Chloroflexota</taxon>
        <taxon>Anaerolineae</taxon>
        <taxon>Anaerolineales</taxon>
        <taxon>Anaerolineaceae</taxon>
        <taxon>Thermanaerothrix</taxon>
    </lineage>
</organism>
<protein>
    <submittedName>
        <fullName evidence="2">Nuclease-related domain-containing protein</fullName>
    </submittedName>
</protein>
<reference evidence="2 3" key="1">
    <citation type="submission" date="2023-07" db="EMBL/GenBank/DDBJ databases">
        <title>Novel species of Thermanaerothrix with wide hydrolytic capabilities.</title>
        <authorList>
            <person name="Zayulina K.S."/>
            <person name="Podosokorskaya O.A."/>
            <person name="Elcheninov A.G."/>
        </authorList>
    </citation>
    <scope>NUCLEOTIDE SEQUENCE [LARGE SCALE GENOMIC DNA]</scope>
    <source>
        <strain evidence="2 3">4228-RoL</strain>
    </source>
</reference>
<dbReference type="PROSITE" id="PS50965">
    <property type="entry name" value="NERD"/>
    <property type="match status" value="1"/>
</dbReference>
<dbReference type="InterPro" id="IPR011528">
    <property type="entry name" value="NERD"/>
</dbReference>
<evidence type="ECO:0000313" key="2">
    <source>
        <dbReference type="EMBL" id="MDT8898610.1"/>
    </source>
</evidence>
<sequence>MAEVIGYLRNEATYGEQETLRYLRSHLPKEFVIYVEPPLRKKRDIRHPDFVVLTNYGYVVLEVKDWVNIVSANPHEAVIRGRDHGCI</sequence>
<evidence type="ECO:0000259" key="1">
    <source>
        <dbReference type="PROSITE" id="PS50965"/>
    </source>
</evidence>
<comment type="caution">
    <text evidence="2">The sequence shown here is derived from an EMBL/GenBank/DDBJ whole genome shotgun (WGS) entry which is preliminary data.</text>
</comment>
<gene>
    <name evidence="2" type="ORF">QYE77_10040</name>
</gene>
<dbReference type="EMBL" id="JAUHMF010000002">
    <property type="protein sequence ID" value="MDT8898610.1"/>
    <property type="molecule type" value="Genomic_DNA"/>
</dbReference>
<name>A0ABU3NP41_9CHLR</name>